<gene>
    <name evidence="8" type="ORF">DZC73_21475</name>
</gene>
<dbReference type="AlphaFoldDB" id="A0A3N7JP43"/>
<evidence type="ECO:0000256" key="4">
    <source>
        <dbReference type="ARBA" id="ARBA00023125"/>
    </source>
</evidence>
<name>A0A3N7JP43_9BURK</name>
<accession>A0A3N7JP43</accession>
<feature type="modified residue" description="4-aspartylphosphate" evidence="6">
    <location>
        <position position="69"/>
    </location>
</feature>
<reference evidence="8 9" key="2">
    <citation type="submission" date="2018-12" db="EMBL/GenBank/DDBJ databases">
        <title>Rhizobacter gummiphilus sp. nov., a rubber-degrading bacterium isolated from the soil of a botanical garden in Japan.</title>
        <authorList>
            <person name="Shunsuke S.S."/>
        </authorList>
    </citation>
    <scope>NUCLEOTIDE SEQUENCE [LARGE SCALE GENOMIC DNA]</scope>
    <source>
        <strain evidence="8 9">S-16</strain>
    </source>
</reference>
<dbReference type="GO" id="GO:0032993">
    <property type="term" value="C:protein-DNA complex"/>
    <property type="evidence" value="ECO:0007669"/>
    <property type="project" value="TreeGrafter"/>
</dbReference>
<dbReference type="SMART" id="SM00448">
    <property type="entry name" value="REC"/>
    <property type="match status" value="1"/>
</dbReference>
<protein>
    <submittedName>
        <fullName evidence="8">Response regulator</fullName>
    </submittedName>
</protein>
<evidence type="ECO:0000256" key="2">
    <source>
        <dbReference type="ARBA" id="ARBA00023012"/>
    </source>
</evidence>
<dbReference type="InterPro" id="IPR001789">
    <property type="entry name" value="Sig_transdc_resp-reg_receiver"/>
</dbReference>
<keyword evidence="3" id="KW-0805">Transcription regulation</keyword>
<dbReference type="SUPFAM" id="SSF52172">
    <property type="entry name" value="CheY-like"/>
    <property type="match status" value="1"/>
</dbReference>
<dbReference type="Pfam" id="PF00072">
    <property type="entry name" value="Response_reg"/>
    <property type="match status" value="1"/>
</dbReference>
<dbReference type="PROSITE" id="PS50110">
    <property type="entry name" value="RESPONSE_REGULATORY"/>
    <property type="match status" value="1"/>
</dbReference>
<dbReference type="PANTHER" id="PTHR48111:SF1">
    <property type="entry name" value="TWO-COMPONENT RESPONSE REGULATOR ORR33"/>
    <property type="match status" value="1"/>
</dbReference>
<dbReference type="InterPro" id="IPR039420">
    <property type="entry name" value="WalR-like"/>
</dbReference>
<sequence length="143" mass="15769">MPQHADVEPISDALDLRGKVLYIEDNPINVDLVEAALSRYPGITLLTAGTGMEGIRLAQSEKPDFVLLDMHLPDIGGLEVVRALNEQIANEHLRVTLLTADSLSMDIVKAMSLGAYDYWLKPIDMRKFEAGLKRALGKGGRRE</sequence>
<feature type="domain" description="Response regulatory" evidence="7">
    <location>
        <begin position="19"/>
        <end position="136"/>
    </location>
</feature>
<comment type="caution">
    <text evidence="8">The sequence shown here is derived from an EMBL/GenBank/DDBJ whole genome shotgun (WGS) entry which is preliminary data.</text>
</comment>
<proteinExistence type="predicted"/>
<keyword evidence="5" id="KW-0804">Transcription</keyword>
<keyword evidence="4" id="KW-0238">DNA-binding</keyword>
<evidence type="ECO:0000313" key="8">
    <source>
        <dbReference type="EMBL" id="RQP22859.1"/>
    </source>
</evidence>
<evidence type="ECO:0000259" key="7">
    <source>
        <dbReference type="PROSITE" id="PS50110"/>
    </source>
</evidence>
<evidence type="ECO:0000256" key="6">
    <source>
        <dbReference type="PROSITE-ProRule" id="PRU00169"/>
    </source>
</evidence>
<evidence type="ECO:0000313" key="9">
    <source>
        <dbReference type="Proteomes" id="UP000267464"/>
    </source>
</evidence>
<dbReference type="OrthoDB" id="9179585at2"/>
<dbReference type="GO" id="GO:0000976">
    <property type="term" value="F:transcription cis-regulatory region binding"/>
    <property type="evidence" value="ECO:0007669"/>
    <property type="project" value="TreeGrafter"/>
</dbReference>
<dbReference type="PANTHER" id="PTHR48111">
    <property type="entry name" value="REGULATOR OF RPOS"/>
    <property type="match status" value="1"/>
</dbReference>
<dbReference type="Proteomes" id="UP000267464">
    <property type="component" value="Unassembled WGS sequence"/>
</dbReference>
<evidence type="ECO:0000256" key="5">
    <source>
        <dbReference type="ARBA" id="ARBA00023163"/>
    </source>
</evidence>
<keyword evidence="1 6" id="KW-0597">Phosphoprotein</keyword>
<organism evidence="8 9">
    <name type="scientific">Piscinibacter terrae</name>
    <dbReference type="NCBI Taxonomy" id="2496871"/>
    <lineage>
        <taxon>Bacteria</taxon>
        <taxon>Pseudomonadati</taxon>
        <taxon>Pseudomonadota</taxon>
        <taxon>Betaproteobacteria</taxon>
        <taxon>Burkholderiales</taxon>
        <taxon>Sphaerotilaceae</taxon>
        <taxon>Piscinibacter</taxon>
    </lineage>
</organism>
<evidence type="ECO:0000256" key="1">
    <source>
        <dbReference type="ARBA" id="ARBA00022553"/>
    </source>
</evidence>
<dbReference type="EMBL" id="QUSW01000006">
    <property type="protein sequence ID" value="RQP22859.1"/>
    <property type="molecule type" value="Genomic_DNA"/>
</dbReference>
<keyword evidence="2" id="KW-0902">Two-component regulatory system</keyword>
<dbReference type="RefSeq" id="WP_124542437.1">
    <property type="nucleotide sequence ID" value="NZ_QUSW01000006.1"/>
</dbReference>
<dbReference type="GO" id="GO:0005829">
    <property type="term" value="C:cytosol"/>
    <property type="evidence" value="ECO:0007669"/>
    <property type="project" value="TreeGrafter"/>
</dbReference>
<reference evidence="8 9" key="1">
    <citation type="submission" date="2018-08" db="EMBL/GenBank/DDBJ databases">
        <authorList>
            <person name="Khan S.A."/>
            <person name="Jeon C.O."/>
            <person name="Chun B.H."/>
            <person name="Jeong S.E."/>
        </authorList>
    </citation>
    <scope>NUCLEOTIDE SEQUENCE [LARGE SCALE GENOMIC DNA]</scope>
    <source>
        <strain evidence="8 9">S-16</strain>
    </source>
</reference>
<dbReference type="Gene3D" id="3.40.50.2300">
    <property type="match status" value="1"/>
</dbReference>
<evidence type="ECO:0000256" key="3">
    <source>
        <dbReference type="ARBA" id="ARBA00023015"/>
    </source>
</evidence>
<dbReference type="GO" id="GO:0000156">
    <property type="term" value="F:phosphorelay response regulator activity"/>
    <property type="evidence" value="ECO:0007669"/>
    <property type="project" value="TreeGrafter"/>
</dbReference>
<dbReference type="GO" id="GO:0006355">
    <property type="term" value="P:regulation of DNA-templated transcription"/>
    <property type="evidence" value="ECO:0007669"/>
    <property type="project" value="TreeGrafter"/>
</dbReference>
<keyword evidence="9" id="KW-1185">Reference proteome</keyword>
<dbReference type="InterPro" id="IPR011006">
    <property type="entry name" value="CheY-like_superfamily"/>
</dbReference>